<name>A0A8J2MQS8_COTCN</name>
<dbReference type="EMBL" id="CAJNRD030001123">
    <property type="protein sequence ID" value="CAG5102276.1"/>
    <property type="molecule type" value="Genomic_DNA"/>
</dbReference>
<keyword evidence="2" id="KW-1185">Reference proteome</keyword>
<dbReference type="Proteomes" id="UP000786811">
    <property type="component" value="Unassembled WGS sequence"/>
</dbReference>
<organism evidence="1 2">
    <name type="scientific">Cotesia congregata</name>
    <name type="common">Parasitoid wasp</name>
    <name type="synonym">Apanteles congregatus</name>
    <dbReference type="NCBI Taxonomy" id="51543"/>
    <lineage>
        <taxon>Eukaryota</taxon>
        <taxon>Metazoa</taxon>
        <taxon>Ecdysozoa</taxon>
        <taxon>Arthropoda</taxon>
        <taxon>Hexapoda</taxon>
        <taxon>Insecta</taxon>
        <taxon>Pterygota</taxon>
        <taxon>Neoptera</taxon>
        <taxon>Endopterygota</taxon>
        <taxon>Hymenoptera</taxon>
        <taxon>Apocrita</taxon>
        <taxon>Ichneumonoidea</taxon>
        <taxon>Braconidae</taxon>
        <taxon>Microgastrinae</taxon>
        <taxon>Cotesia</taxon>
    </lineage>
</organism>
<reference evidence="1" key="1">
    <citation type="submission" date="2021-04" db="EMBL/GenBank/DDBJ databases">
        <authorList>
            <person name="Chebbi M.A.C M."/>
        </authorList>
    </citation>
    <scope>NUCLEOTIDE SEQUENCE</scope>
</reference>
<proteinExistence type="predicted"/>
<dbReference type="AlphaFoldDB" id="A0A8J2MQS8"/>
<evidence type="ECO:0000313" key="1">
    <source>
        <dbReference type="EMBL" id="CAG5102276.1"/>
    </source>
</evidence>
<gene>
    <name evidence="1" type="ORF">HICCMSTLAB_LOCUS10934</name>
</gene>
<sequence length="83" mass="8991">MKSSHQVASDFSSATSSERVCLYASNNKRNPVYGLLTREACETTASVSASSKEGSTARLAERTSQNIEWEVEEGPIYGSGIRD</sequence>
<comment type="caution">
    <text evidence="1">The sequence shown here is derived from an EMBL/GenBank/DDBJ whole genome shotgun (WGS) entry which is preliminary data.</text>
</comment>
<evidence type="ECO:0000313" key="2">
    <source>
        <dbReference type="Proteomes" id="UP000786811"/>
    </source>
</evidence>
<protein>
    <submittedName>
        <fullName evidence="1">Uncharacterized protein</fullName>
    </submittedName>
</protein>
<accession>A0A8J2MQS8</accession>